<gene>
    <name evidence="2" type="ORF">ACFPK1_12575</name>
</gene>
<dbReference type="SUPFAM" id="SSF63825">
    <property type="entry name" value="YWTD domain"/>
    <property type="match status" value="1"/>
</dbReference>
<keyword evidence="1" id="KW-0812">Transmembrane</keyword>
<protein>
    <submittedName>
        <fullName evidence="2">Uncharacterized protein</fullName>
    </submittedName>
</protein>
<dbReference type="EMBL" id="JBHSKG010000005">
    <property type="protein sequence ID" value="MFC5139069.1"/>
    <property type="molecule type" value="Genomic_DNA"/>
</dbReference>
<keyword evidence="1" id="KW-0472">Membrane</keyword>
<keyword evidence="1" id="KW-1133">Transmembrane helix</keyword>
<keyword evidence="3" id="KW-1185">Reference proteome</keyword>
<dbReference type="PANTHER" id="PTHR47197:SF3">
    <property type="entry name" value="DIHYDRO-HEME D1 DEHYDROGENASE"/>
    <property type="match status" value="1"/>
</dbReference>
<dbReference type="Proteomes" id="UP001596175">
    <property type="component" value="Unassembled WGS sequence"/>
</dbReference>
<organism evidence="2 3">
    <name type="scientific">Actinomycetospora rhizophila</name>
    <dbReference type="NCBI Taxonomy" id="1416876"/>
    <lineage>
        <taxon>Bacteria</taxon>
        <taxon>Bacillati</taxon>
        <taxon>Actinomycetota</taxon>
        <taxon>Actinomycetes</taxon>
        <taxon>Pseudonocardiales</taxon>
        <taxon>Pseudonocardiaceae</taxon>
        <taxon>Actinomycetospora</taxon>
    </lineage>
</organism>
<dbReference type="PANTHER" id="PTHR47197">
    <property type="entry name" value="PROTEIN NIRF"/>
    <property type="match status" value="1"/>
</dbReference>
<dbReference type="RefSeq" id="WP_378021259.1">
    <property type="nucleotide sequence ID" value="NZ_JBHSKG010000005.1"/>
</dbReference>
<comment type="caution">
    <text evidence="2">The sequence shown here is derived from an EMBL/GenBank/DDBJ whole genome shotgun (WGS) entry which is preliminary data.</text>
</comment>
<accession>A0ABV9ZCE7</accession>
<sequence>MTTLIDRTRRPTRRAAVTLVALFTSIAVVGFAITAILIVRSTGASAESDPNVAWAISGVPVQVGAAPADVEAGGGFIWVSNSGDGTLTRIDPVSRATSTVVVGGQPGQIVVGEGAVWVRNLGDRITRVDLASGAISPPLAAGSGPISGMAVGNGAVWLSHRDGGVVTRLDAHTLNVAGPPIRVGAAPGVMEFDDGAVFVLDAGDGSLSRIDAATANRTGTASVGRQTGGLEVDRGDVYVAADGGIVPVDARSLTPRPPLPLEGLSYFEVHDGIVWVLYDEDARIERVDAATGAPVGEPFPAPTAEIGHARFAFDHLWLTVPGRDEALVVGVAR</sequence>
<proteinExistence type="predicted"/>
<name>A0ABV9ZCE7_9PSEU</name>
<dbReference type="InterPro" id="IPR051200">
    <property type="entry name" value="Host-pathogen_enzymatic-act"/>
</dbReference>
<feature type="transmembrane region" description="Helical" evidence="1">
    <location>
        <begin position="16"/>
        <end position="39"/>
    </location>
</feature>
<reference evidence="3" key="1">
    <citation type="journal article" date="2019" name="Int. J. Syst. Evol. Microbiol.">
        <title>The Global Catalogue of Microorganisms (GCM) 10K type strain sequencing project: providing services to taxonomists for standard genome sequencing and annotation.</title>
        <authorList>
            <consortium name="The Broad Institute Genomics Platform"/>
            <consortium name="The Broad Institute Genome Sequencing Center for Infectious Disease"/>
            <person name="Wu L."/>
            <person name="Ma J."/>
        </authorList>
    </citation>
    <scope>NUCLEOTIDE SEQUENCE [LARGE SCALE GENOMIC DNA]</scope>
    <source>
        <strain evidence="3">XZYJ18</strain>
    </source>
</reference>
<dbReference type="Gene3D" id="2.130.10.10">
    <property type="entry name" value="YVTN repeat-like/Quinoprotein amine dehydrogenase"/>
    <property type="match status" value="2"/>
</dbReference>
<dbReference type="InterPro" id="IPR015943">
    <property type="entry name" value="WD40/YVTN_repeat-like_dom_sf"/>
</dbReference>
<evidence type="ECO:0000313" key="3">
    <source>
        <dbReference type="Proteomes" id="UP001596175"/>
    </source>
</evidence>
<evidence type="ECO:0000313" key="2">
    <source>
        <dbReference type="EMBL" id="MFC5139069.1"/>
    </source>
</evidence>
<evidence type="ECO:0000256" key="1">
    <source>
        <dbReference type="SAM" id="Phobius"/>
    </source>
</evidence>